<dbReference type="AlphaFoldDB" id="A0A2C6DJ34"/>
<evidence type="ECO:0000313" key="5">
    <source>
        <dbReference type="Proteomes" id="UP000224974"/>
    </source>
</evidence>
<dbReference type="PANTHER" id="PTHR36566">
    <property type="entry name" value="NICKEL INSERTION PROTEIN-RELATED"/>
    <property type="match status" value="1"/>
</dbReference>
<dbReference type="Proteomes" id="UP000224974">
    <property type="component" value="Unassembled WGS sequence"/>
</dbReference>
<dbReference type="PANTHER" id="PTHR36566:SF1">
    <property type="entry name" value="PYRIDINIUM-3,5-BISTHIOCARBOXYLIC ACID MONONUCLEOTIDE NICKEL INSERTION PROTEIN"/>
    <property type="match status" value="1"/>
</dbReference>
<dbReference type="RefSeq" id="WP_029093567.1">
    <property type="nucleotide sequence ID" value="NZ_CAADJA010000002.1"/>
</dbReference>
<reference evidence="5" key="1">
    <citation type="submission" date="2017-09" db="EMBL/GenBank/DDBJ databases">
        <title>FDA dAtabase for Regulatory Grade micrObial Sequences (FDA-ARGOS): Supporting development and validation of Infectious Disease Dx tests.</title>
        <authorList>
            <person name="Minogue T."/>
            <person name="Wolcott M."/>
            <person name="Wasieloski L."/>
            <person name="Aguilar W."/>
            <person name="Moore D."/>
            <person name="Tallon L."/>
            <person name="Sadzewicz L."/>
            <person name="Ott S."/>
            <person name="Zhao X."/>
            <person name="Nagaraj S."/>
            <person name="Vavikolanu K."/>
            <person name="Aluvathingal J."/>
            <person name="Nadendla S."/>
            <person name="Sichtig H."/>
        </authorList>
    </citation>
    <scope>NUCLEOTIDE SEQUENCE [LARGE SCALE GENOMIC DNA]</scope>
    <source>
        <strain evidence="5">FDAARGOS_387</strain>
    </source>
</reference>
<proteinExistence type="predicted"/>
<gene>
    <name evidence="3" type="ORF">CRN84_13730</name>
    <name evidence="4" type="ORF">NCTC12282_03882</name>
</gene>
<dbReference type="OrthoDB" id="9765625at2"/>
<evidence type="ECO:0000313" key="3">
    <source>
        <dbReference type="EMBL" id="PHI30318.1"/>
    </source>
</evidence>
<dbReference type="EMBL" id="CAADJA010000002">
    <property type="protein sequence ID" value="VFS49404.1"/>
    <property type="molecule type" value="Genomic_DNA"/>
</dbReference>
<keyword evidence="1" id="KW-0533">Nickel</keyword>
<organism evidence="3 5">
    <name type="scientific">Budvicia aquatica</name>
    <dbReference type="NCBI Taxonomy" id="82979"/>
    <lineage>
        <taxon>Bacteria</taxon>
        <taxon>Pseudomonadati</taxon>
        <taxon>Pseudomonadota</taxon>
        <taxon>Gammaproteobacteria</taxon>
        <taxon>Enterobacterales</taxon>
        <taxon>Budviciaceae</taxon>
        <taxon>Budvicia</taxon>
    </lineage>
</organism>
<reference evidence="3" key="2">
    <citation type="submission" date="2017-09" db="EMBL/GenBank/DDBJ databases">
        <title>FDA dAtabase for Regulatory Grade micrObial Sequences (FDA-ARGOS): Supporting development and validation of Infectious Disease Dx tests.</title>
        <authorList>
            <person name="Minogue T."/>
            <person name="Wolcott M."/>
            <person name="Wasieloski L."/>
            <person name="Aguilar W."/>
            <person name="Moore D."/>
            <person name="Tallon L.J."/>
            <person name="Sadzewicz L."/>
            <person name="Ott S."/>
            <person name="Zhao X."/>
            <person name="Nagaraj S."/>
            <person name="Vavikolanu K."/>
            <person name="Aluvathingal J."/>
            <person name="Nadendla S."/>
            <person name="Sichtig H."/>
        </authorList>
    </citation>
    <scope>NUCLEOTIDE SEQUENCE</scope>
    <source>
        <strain evidence="3">FDAARGOS_387</strain>
    </source>
</reference>
<dbReference type="STRING" id="1111728.GCA_000427805_04133"/>
<sequence length="435" mass="48676">MHIHLDVIGGIAGDMFSAAMLDTFPDLAPPLFNLLDKLTLSSRLNITLEPAQDKGLNGKRFQVRIKGLAVKDSTHFIFQNTQQHANVLTPTARASTHHHTSWQKIINTLEQAPLTDEVRQRALEIYTLLAQAESQIHQVDLPQIHLHEVGALDALVDIISAAFLITHSGAKSWSCSDLPWGGGTVRCEHGEIPVPAPATLKLLEGFNWHDDGDSGERVTPTGAAILAWLKQYRRPIVGQAQRAGYGFGNRKLKGRANVLRVCPFKTPNATESDGQYISQIACVIQCDIDDMTPELLAIAQKNLRRLDGLIDLTSQTLQGKKERWVTRLEMLCLPENLSAICDAIFIQTSTLGLRHWQTQRFMLPRRQALIEFNQQDWPVKYAQRPNGERSCKLEADALLTPLTSHDQRQSIKSSVEKCPDLTQYDRRPESAKEIK</sequence>
<dbReference type="Pfam" id="PF01969">
    <property type="entry name" value="Ni_insertion"/>
    <property type="match status" value="1"/>
</dbReference>
<evidence type="ECO:0000256" key="2">
    <source>
        <dbReference type="SAM" id="MobiDB-lite"/>
    </source>
</evidence>
<dbReference type="Gene3D" id="3.30.70.1380">
    <property type="entry name" value="Transcriptional regulatory protein pf0864 domain like"/>
    <property type="match status" value="1"/>
</dbReference>
<name>A0A2C6DJ34_9GAMM</name>
<dbReference type="InterPro" id="IPR002822">
    <property type="entry name" value="Ni_insertion"/>
</dbReference>
<evidence type="ECO:0000256" key="1">
    <source>
        <dbReference type="ARBA" id="ARBA00022596"/>
    </source>
</evidence>
<protein>
    <submittedName>
        <fullName evidence="3">DUF111 domain-containing protein</fullName>
    </submittedName>
    <submittedName>
        <fullName evidence="4">Protein of uncharacterized function DUF111</fullName>
    </submittedName>
</protein>
<feature type="compositionally biased region" description="Basic and acidic residues" evidence="2">
    <location>
        <begin position="405"/>
        <end position="435"/>
    </location>
</feature>
<dbReference type="Proteomes" id="UP000373449">
    <property type="component" value="Unassembled WGS sequence"/>
</dbReference>
<dbReference type="EMBL" id="PDDX01000001">
    <property type="protein sequence ID" value="PHI30318.1"/>
    <property type="molecule type" value="Genomic_DNA"/>
</dbReference>
<reference evidence="4 6" key="3">
    <citation type="submission" date="2019-03" db="EMBL/GenBank/DDBJ databases">
        <authorList>
            <consortium name="Pathogen Informatics"/>
        </authorList>
    </citation>
    <scope>NUCLEOTIDE SEQUENCE [LARGE SCALE GENOMIC DNA]</scope>
    <source>
        <strain evidence="4 6">NCTC12282</strain>
    </source>
</reference>
<feature type="region of interest" description="Disordered" evidence="2">
    <location>
        <begin position="404"/>
        <end position="435"/>
    </location>
</feature>
<evidence type="ECO:0000313" key="4">
    <source>
        <dbReference type="EMBL" id="VFS49404.1"/>
    </source>
</evidence>
<keyword evidence="5" id="KW-1185">Reference proteome</keyword>
<accession>A0A2C6DJ34</accession>
<evidence type="ECO:0000313" key="6">
    <source>
        <dbReference type="Proteomes" id="UP000373449"/>
    </source>
</evidence>